<proteinExistence type="predicted"/>
<dbReference type="CDD" id="cd04301">
    <property type="entry name" value="NAT_SF"/>
    <property type="match status" value="1"/>
</dbReference>
<evidence type="ECO:0000313" key="4">
    <source>
        <dbReference type="EMBL" id="MFD1187625.1"/>
    </source>
</evidence>
<name>A0ABW3SVP3_9BACT</name>
<feature type="domain" description="N-acetyltransferase" evidence="3">
    <location>
        <begin position="3"/>
        <end position="150"/>
    </location>
</feature>
<sequence length="153" mass="17345">MIELIRTDSDNADFRSLVVLLDQDLQEKDGDEHAFYAQYNKLDKIFHVLVAYQNNDPVGCGAIKQFTADTMEIKRMFVKESHRGEGIAVLILQDLETWAVELGYTSCILETGIKQQAAIKLYQKSGYTLIPNYGQYAGVENSLCMQKTPHVLH</sequence>
<evidence type="ECO:0000313" key="5">
    <source>
        <dbReference type="Proteomes" id="UP001597094"/>
    </source>
</evidence>
<dbReference type="EMBL" id="JBHTLD010000159">
    <property type="protein sequence ID" value="MFD1187625.1"/>
    <property type="molecule type" value="Genomic_DNA"/>
</dbReference>
<evidence type="ECO:0000259" key="3">
    <source>
        <dbReference type="PROSITE" id="PS51186"/>
    </source>
</evidence>
<keyword evidence="2" id="KW-0012">Acyltransferase</keyword>
<gene>
    <name evidence="4" type="ORF">ACFQ2O_15515</name>
</gene>
<dbReference type="PROSITE" id="PS51186">
    <property type="entry name" value="GNAT"/>
    <property type="match status" value="1"/>
</dbReference>
<dbReference type="Proteomes" id="UP001597094">
    <property type="component" value="Unassembled WGS sequence"/>
</dbReference>
<dbReference type="PANTHER" id="PTHR43877">
    <property type="entry name" value="AMINOALKYLPHOSPHONATE N-ACETYLTRANSFERASE-RELATED-RELATED"/>
    <property type="match status" value="1"/>
</dbReference>
<reference evidence="5" key="1">
    <citation type="journal article" date="2019" name="Int. J. Syst. Evol. Microbiol.">
        <title>The Global Catalogue of Microorganisms (GCM) 10K type strain sequencing project: providing services to taxonomists for standard genome sequencing and annotation.</title>
        <authorList>
            <consortium name="The Broad Institute Genomics Platform"/>
            <consortium name="The Broad Institute Genome Sequencing Center for Infectious Disease"/>
            <person name="Wu L."/>
            <person name="Ma J."/>
        </authorList>
    </citation>
    <scope>NUCLEOTIDE SEQUENCE [LARGE SCALE GENOMIC DNA]</scope>
    <source>
        <strain evidence="5">JCM 31319</strain>
    </source>
</reference>
<dbReference type="RefSeq" id="WP_377529549.1">
    <property type="nucleotide sequence ID" value="NZ_JBHTLD010000159.1"/>
</dbReference>
<keyword evidence="5" id="KW-1185">Reference proteome</keyword>
<organism evidence="4 5">
    <name type="scientific">Pontibacter rugosus</name>
    <dbReference type="NCBI Taxonomy" id="1745966"/>
    <lineage>
        <taxon>Bacteria</taxon>
        <taxon>Pseudomonadati</taxon>
        <taxon>Bacteroidota</taxon>
        <taxon>Cytophagia</taxon>
        <taxon>Cytophagales</taxon>
        <taxon>Hymenobacteraceae</taxon>
        <taxon>Pontibacter</taxon>
    </lineage>
</organism>
<accession>A0ABW3SVP3</accession>
<dbReference type="InterPro" id="IPR000182">
    <property type="entry name" value="GNAT_dom"/>
</dbReference>
<dbReference type="PANTHER" id="PTHR43877:SF2">
    <property type="entry name" value="AMINOALKYLPHOSPHONATE N-ACETYLTRANSFERASE-RELATED"/>
    <property type="match status" value="1"/>
</dbReference>
<protein>
    <submittedName>
        <fullName evidence="4">GNAT family N-acetyltransferase</fullName>
    </submittedName>
</protein>
<dbReference type="InterPro" id="IPR050832">
    <property type="entry name" value="Bact_Acetyltransf"/>
</dbReference>
<dbReference type="Gene3D" id="3.40.630.30">
    <property type="match status" value="1"/>
</dbReference>
<evidence type="ECO:0000256" key="1">
    <source>
        <dbReference type="ARBA" id="ARBA00022679"/>
    </source>
</evidence>
<evidence type="ECO:0000256" key="2">
    <source>
        <dbReference type="ARBA" id="ARBA00023315"/>
    </source>
</evidence>
<dbReference type="SUPFAM" id="SSF55729">
    <property type="entry name" value="Acyl-CoA N-acyltransferases (Nat)"/>
    <property type="match status" value="1"/>
</dbReference>
<dbReference type="Pfam" id="PF00583">
    <property type="entry name" value="Acetyltransf_1"/>
    <property type="match status" value="1"/>
</dbReference>
<keyword evidence="1" id="KW-0808">Transferase</keyword>
<dbReference type="InterPro" id="IPR016181">
    <property type="entry name" value="Acyl_CoA_acyltransferase"/>
</dbReference>
<comment type="caution">
    <text evidence="4">The sequence shown here is derived from an EMBL/GenBank/DDBJ whole genome shotgun (WGS) entry which is preliminary data.</text>
</comment>